<dbReference type="EMBL" id="PXYW01000057">
    <property type="protein sequence ID" value="PSR31983.1"/>
    <property type="molecule type" value="Genomic_DNA"/>
</dbReference>
<dbReference type="AlphaFoldDB" id="A0A2T2XBT2"/>
<dbReference type="Pfam" id="PF13452">
    <property type="entry name" value="FAS1_DH_region"/>
    <property type="match status" value="1"/>
</dbReference>
<sequence>MCVNIPPVGTQSPPYSHVVEPGAIRRFVEALGLGYQPYRDVESARAAGYRDVVAPPTFMITLHGQPIPGLDLPEAGLIHGEQTFRYGEPVVAHDVITVVSRLVEVKTRGPLTFLTLETTGINQEQAMTFVSTSTIIARQAQS</sequence>
<dbReference type="Proteomes" id="UP000242972">
    <property type="component" value="Unassembled WGS sequence"/>
</dbReference>
<dbReference type="InterPro" id="IPR039569">
    <property type="entry name" value="FAS1-like_DH_region"/>
</dbReference>
<comment type="caution">
    <text evidence="2">The sequence shown here is derived from an EMBL/GenBank/DDBJ whole genome shotgun (WGS) entry which is preliminary data.</text>
</comment>
<feature type="domain" description="FAS1-like dehydratase" evidence="1">
    <location>
        <begin position="8"/>
        <end position="125"/>
    </location>
</feature>
<dbReference type="InterPro" id="IPR016709">
    <property type="entry name" value="HadA-like"/>
</dbReference>
<organism evidence="2 3">
    <name type="scientific">Sulfobacillus benefaciens</name>
    <dbReference type="NCBI Taxonomy" id="453960"/>
    <lineage>
        <taxon>Bacteria</taxon>
        <taxon>Bacillati</taxon>
        <taxon>Bacillota</taxon>
        <taxon>Clostridia</taxon>
        <taxon>Eubacteriales</taxon>
        <taxon>Clostridiales Family XVII. Incertae Sedis</taxon>
        <taxon>Sulfobacillus</taxon>
    </lineage>
</organism>
<dbReference type="SUPFAM" id="SSF54637">
    <property type="entry name" value="Thioesterase/thiol ester dehydrase-isomerase"/>
    <property type="match status" value="1"/>
</dbReference>
<dbReference type="CDD" id="cd03441">
    <property type="entry name" value="R_hydratase_like"/>
    <property type="match status" value="1"/>
</dbReference>
<dbReference type="InterPro" id="IPR029069">
    <property type="entry name" value="HotDog_dom_sf"/>
</dbReference>
<dbReference type="PIRSF" id="PIRSF018072">
    <property type="entry name" value="UCP018072"/>
    <property type="match status" value="1"/>
</dbReference>
<name>A0A2T2XBT2_9FIRM</name>
<protein>
    <submittedName>
        <fullName evidence="2">MaoC family dehydratase</fullName>
    </submittedName>
</protein>
<dbReference type="Gene3D" id="3.10.129.10">
    <property type="entry name" value="Hotdog Thioesterase"/>
    <property type="match status" value="1"/>
</dbReference>
<proteinExistence type="predicted"/>
<evidence type="ECO:0000259" key="1">
    <source>
        <dbReference type="Pfam" id="PF13452"/>
    </source>
</evidence>
<evidence type="ECO:0000313" key="2">
    <source>
        <dbReference type="EMBL" id="PSR31983.1"/>
    </source>
</evidence>
<reference evidence="2 3" key="1">
    <citation type="journal article" date="2014" name="BMC Genomics">
        <title>Comparison of environmental and isolate Sulfobacillus genomes reveals diverse carbon, sulfur, nitrogen, and hydrogen metabolisms.</title>
        <authorList>
            <person name="Justice N.B."/>
            <person name="Norman A."/>
            <person name="Brown C.T."/>
            <person name="Singh A."/>
            <person name="Thomas B.C."/>
            <person name="Banfield J.F."/>
        </authorList>
    </citation>
    <scope>NUCLEOTIDE SEQUENCE [LARGE SCALE GENOMIC DNA]</scope>
    <source>
        <strain evidence="2">AMDSBA4</strain>
    </source>
</reference>
<accession>A0A2T2XBT2</accession>
<gene>
    <name evidence="2" type="ORF">C7B46_16390</name>
</gene>
<evidence type="ECO:0000313" key="3">
    <source>
        <dbReference type="Proteomes" id="UP000242972"/>
    </source>
</evidence>